<evidence type="ECO:0000313" key="5">
    <source>
        <dbReference type="Proteomes" id="UP000229730"/>
    </source>
</evidence>
<dbReference type="InterPro" id="IPR051924">
    <property type="entry name" value="GST_Kappa/NadH"/>
</dbReference>
<dbReference type="GO" id="GO:0004364">
    <property type="term" value="F:glutathione transferase activity"/>
    <property type="evidence" value="ECO:0007669"/>
    <property type="project" value="TreeGrafter"/>
</dbReference>
<dbReference type="GO" id="GO:0004602">
    <property type="term" value="F:glutathione peroxidase activity"/>
    <property type="evidence" value="ECO:0007669"/>
    <property type="project" value="TreeGrafter"/>
</dbReference>
<feature type="domain" description="DSBA-like thioredoxin" evidence="3">
    <location>
        <begin position="9"/>
        <end position="196"/>
    </location>
</feature>
<dbReference type="InterPro" id="IPR036249">
    <property type="entry name" value="Thioredoxin-like_sf"/>
</dbReference>
<sequence length="207" mass="23668">MKEEAEIYLEFWYDFASSYSYLATVQIGAWAQVRGIAVRWRPFLLGPTFESQGWNSSPFNIFKRKGDYMWRDMERCAALYGLTFQKPLHIFPQNGLLAARVALCLPDGVQRGTFTKRVFQAEFAEGKDIAEWGTVVRILEDMAQDASVILPQSQSEFIKGILRSYTKEAESKRIFGVPSFVTPDGELFWGHDRLEQALNWCSGDAAR</sequence>
<accession>A0A2G4YR26</accession>
<dbReference type="Proteomes" id="UP000229730">
    <property type="component" value="Unassembled WGS sequence"/>
</dbReference>
<dbReference type="EMBL" id="PDEM01000023">
    <property type="protein sequence ID" value="PHZ84747.1"/>
    <property type="molecule type" value="Genomic_DNA"/>
</dbReference>
<keyword evidence="1" id="KW-0413">Isomerase</keyword>
<dbReference type="GO" id="GO:0018845">
    <property type="term" value="F:2-hydroxychromene-2-carboxylate isomerase activity"/>
    <property type="evidence" value="ECO:0007669"/>
    <property type="project" value="UniProtKB-UniRule"/>
</dbReference>
<dbReference type="Gene3D" id="3.40.30.10">
    <property type="entry name" value="Glutaredoxin"/>
    <property type="match status" value="1"/>
</dbReference>
<dbReference type="EC" id="5.99.1.4" evidence="1"/>
<comment type="caution">
    <text evidence="4">The sequence shown here is derived from an EMBL/GenBank/DDBJ whole genome shotgun (WGS) entry which is preliminary data.</text>
</comment>
<dbReference type="InterPro" id="IPR044087">
    <property type="entry name" value="NahD-like"/>
</dbReference>
<dbReference type="SUPFAM" id="SSF52833">
    <property type="entry name" value="Thioredoxin-like"/>
    <property type="match status" value="1"/>
</dbReference>
<dbReference type="PANTHER" id="PTHR42943:SF2">
    <property type="entry name" value="GLUTATHIONE S-TRANSFERASE KAPPA 1"/>
    <property type="match status" value="1"/>
</dbReference>
<dbReference type="AlphaFoldDB" id="A0A2G4YR26"/>
<dbReference type="InterPro" id="IPR001853">
    <property type="entry name" value="DSBA-like_thioredoxin_dom"/>
</dbReference>
<dbReference type="PIRSF" id="PIRSF006386">
    <property type="entry name" value="HCCAis_GSTk"/>
    <property type="match status" value="1"/>
</dbReference>
<dbReference type="PANTHER" id="PTHR42943">
    <property type="entry name" value="GLUTATHIONE S-TRANSFERASE KAPPA"/>
    <property type="match status" value="1"/>
</dbReference>
<evidence type="ECO:0000259" key="3">
    <source>
        <dbReference type="Pfam" id="PF01323"/>
    </source>
</evidence>
<dbReference type="GO" id="GO:0006749">
    <property type="term" value="P:glutathione metabolic process"/>
    <property type="evidence" value="ECO:0007669"/>
    <property type="project" value="TreeGrafter"/>
</dbReference>
<reference evidence="4 5" key="1">
    <citation type="submission" date="2017-10" db="EMBL/GenBank/DDBJ databases">
        <title>Frigbacter circumglobatus gen. nov. sp. nov., isolated from sediment cultured in situ.</title>
        <authorList>
            <person name="Zhao Z."/>
        </authorList>
    </citation>
    <scope>NUCLEOTIDE SEQUENCE [LARGE SCALE GENOMIC DNA]</scope>
    <source>
        <strain evidence="4 5">ZYL</strain>
    </source>
</reference>
<organism evidence="4 5">
    <name type="scientific">Paremcibacter congregatus</name>
    <dbReference type="NCBI Taxonomy" id="2043170"/>
    <lineage>
        <taxon>Bacteria</taxon>
        <taxon>Pseudomonadati</taxon>
        <taxon>Pseudomonadota</taxon>
        <taxon>Alphaproteobacteria</taxon>
        <taxon>Emcibacterales</taxon>
        <taxon>Emcibacteraceae</taxon>
        <taxon>Paremcibacter</taxon>
    </lineage>
</organism>
<dbReference type="InParanoid" id="A0A2G4YR26"/>
<protein>
    <recommendedName>
        <fullName evidence="1">2-hydroxychromene-2-carboxylate isomerase</fullName>
        <ecNumber evidence="1">5.99.1.4</ecNumber>
    </recommendedName>
</protein>
<dbReference type="InterPro" id="IPR014440">
    <property type="entry name" value="HCCAis_GSTk"/>
</dbReference>
<evidence type="ECO:0000256" key="1">
    <source>
        <dbReference type="PIRNR" id="PIRNR006386"/>
    </source>
</evidence>
<dbReference type="CDD" id="cd03022">
    <property type="entry name" value="DsbA_HCCA_Iso"/>
    <property type="match status" value="1"/>
</dbReference>
<dbReference type="Pfam" id="PF01323">
    <property type="entry name" value="DSBA"/>
    <property type="match status" value="1"/>
</dbReference>
<feature type="active site" description="Nucleophile" evidence="2">
    <location>
        <position position="17"/>
    </location>
</feature>
<gene>
    <name evidence="4" type="ORF">CRD36_10705</name>
</gene>
<proteinExistence type="inferred from homology"/>
<dbReference type="GO" id="GO:1901170">
    <property type="term" value="P:naphthalene catabolic process"/>
    <property type="evidence" value="ECO:0007669"/>
    <property type="project" value="InterPro"/>
</dbReference>
<evidence type="ECO:0000313" key="4">
    <source>
        <dbReference type="EMBL" id="PHZ84747.1"/>
    </source>
</evidence>
<keyword evidence="5" id="KW-1185">Reference proteome</keyword>
<dbReference type="OrthoDB" id="5244108at2"/>
<dbReference type="RefSeq" id="WP_099473057.1">
    <property type="nucleotide sequence ID" value="NZ_CP041025.1"/>
</dbReference>
<name>A0A2G4YR26_9PROT</name>
<comment type="similarity">
    <text evidence="1">Belongs to the GST superfamily. NadH family.</text>
</comment>
<comment type="catalytic activity">
    <reaction evidence="1">
        <text>2-hydroxychromene-2-carboxylate = (3E)-4-(2-hydroxyphenyl)-2-oxobut-3-enoate</text>
        <dbReference type="Rhea" id="RHEA:27401"/>
        <dbReference type="ChEBI" id="CHEBI:59350"/>
        <dbReference type="ChEBI" id="CHEBI:59353"/>
        <dbReference type="EC" id="5.99.1.4"/>
    </reaction>
</comment>
<evidence type="ECO:0000256" key="2">
    <source>
        <dbReference type="PIRSR" id="PIRSR006386-1"/>
    </source>
</evidence>